<dbReference type="Pfam" id="PF00932">
    <property type="entry name" value="LTD"/>
    <property type="match status" value="1"/>
</dbReference>
<dbReference type="PhylomeDB" id="A0A151NXE0"/>
<feature type="domain" description="LTD" evidence="3">
    <location>
        <begin position="419"/>
        <end position="541"/>
    </location>
</feature>
<feature type="region of interest" description="Disordered" evidence="2">
    <location>
        <begin position="553"/>
        <end position="617"/>
    </location>
</feature>
<accession>A0A151NXE0</accession>
<keyword evidence="5" id="KW-1185">Reference proteome</keyword>
<feature type="region of interest" description="Disordered" evidence="2">
    <location>
        <begin position="273"/>
        <end position="354"/>
    </location>
</feature>
<dbReference type="InterPro" id="IPR052877">
    <property type="entry name" value="Lamin_tail_domain"/>
</dbReference>
<evidence type="ECO:0000313" key="5">
    <source>
        <dbReference type="Proteomes" id="UP000050525"/>
    </source>
</evidence>
<gene>
    <name evidence="4" type="primary">LMNTD2</name>
    <name evidence="4" type="ORF">Y1Q_0006322</name>
</gene>
<evidence type="ECO:0000313" key="4">
    <source>
        <dbReference type="EMBL" id="KYO41547.1"/>
    </source>
</evidence>
<dbReference type="Proteomes" id="UP000050525">
    <property type="component" value="Unassembled WGS sequence"/>
</dbReference>
<evidence type="ECO:0000259" key="3">
    <source>
        <dbReference type="PROSITE" id="PS51841"/>
    </source>
</evidence>
<dbReference type="GO" id="GO:0030527">
    <property type="term" value="F:structural constituent of chromatin"/>
    <property type="evidence" value="ECO:0007669"/>
    <property type="project" value="TreeGrafter"/>
</dbReference>
<feature type="region of interest" description="Disordered" evidence="2">
    <location>
        <begin position="47"/>
        <end position="69"/>
    </location>
</feature>
<proteinExistence type="predicted"/>
<protein>
    <submittedName>
        <fullName evidence="4">Lamin tail domain-containing protein 2 isoform A</fullName>
    </submittedName>
</protein>
<comment type="caution">
    <text evidence="4">The sequence shown here is derived from an EMBL/GenBank/DDBJ whole genome shotgun (WGS) entry which is preliminary data.</text>
</comment>
<organism evidence="4 5">
    <name type="scientific">Alligator mississippiensis</name>
    <name type="common">American alligator</name>
    <dbReference type="NCBI Taxonomy" id="8496"/>
    <lineage>
        <taxon>Eukaryota</taxon>
        <taxon>Metazoa</taxon>
        <taxon>Chordata</taxon>
        <taxon>Craniata</taxon>
        <taxon>Vertebrata</taxon>
        <taxon>Euteleostomi</taxon>
        <taxon>Archelosauria</taxon>
        <taxon>Archosauria</taxon>
        <taxon>Crocodylia</taxon>
        <taxon>Alligatoridae</taxon>
        <taxon>Alligatorinae</taxon>
        <taxon>Alligator</taxon>
    </lineage>
</organism>
<reference evidence="4 5" key="1">
    <citation type="journal article" date="2012" name="Genome Biol.">
        <title>Sequencing three crocodilian genomes to illuminate the evolution of archosaurs and amniotes.</title>
        <authorList>
            <person name="St John J.A."/>
            <person name="Braun E.L."/>
            <person name="Isberg S.R."/>
            <person name="Miles L.G."/>
            <person name="Chong A.Y."/>
            <person name="Gongora J."/>
            <person name="Dalzell P."/>
            <person name="Moran C."/>
            <person name="Bed'hom B."/>
            <person name="Abzhanov A."/>
            <person name="Burgess S.C."/>
            <person name="Cooksey A.M."/>
            <person name="Castoe T.A."/>
            <person name="Crawford N.G."/>
            <person name="Densmore L.D."/>
            <person name="Drew J.C."/>
            <person name="Edwards S.V."/>
            <person name="Faircloth B.C."/>
            <person name="Fujita M.K."/>
            <person name="Greenwold M.J."/>
            <person name="Hoffmann F.G."/>
            <person name="Howard J.M."/>
            <person name="Iguchi T."/>
            <person name="Janes D.E."/>
            <person name="Khan S.Y."/>
            <person name="Kohno S."/>
            <person name="de Koning A.J."/>
            <person name="Lance S.L."/>
            <person name="McCarthy F.M."/>
            <person name="McCormack J.E."/>
            <person name="Merchant M.E."/>
            <person name="Peterson D.G."/>
            <person name="Pollock D.D."/>
            <person name="Pourmand N."/>
            <person name="Raney B.J."/>
            <person name="Roessler K.A."/>
            <person name="Sanford J.R."/>
            <person name="Sawyer R.H."/>
            <person name="Schmidt C.J."/>
            <person name="Triplett E.W."/>
            <person name="Tuberville T.D."/>
            <person name="Venegas-Anaya M."/>
            <person name="Howard J.T."/>
            <person name="Jarvis E.D."/>
            <person name="Guillette L.J.Jr."/>
            <person name="Glenn T.C."/>
            <person name="Green R.E."/>
            <person name="Ray D.A."/>
        </authorList>
    </citation>
    <scope>NUCLEOTIDE SEQUENCE [LARGE SCALE GENOMIC DNA]</scope>
    <source>
        <strain evidence="4">KSC_2009_1</strain>
    </source>
</reference>
<sequence>MGGRAPENLLLYRGADDPAGEREKNANLPRHSSNIYEDLRENITYIKTLPTDAEKSTQPSREDEGETEDSTTFYWTCYDVAEKQPEVSAVQKTVLQEDDNSHVLRLLLQQRDLEIQGLRRAAQRHPSTRLSFILQELLNKRQRENARCKRCQTEEKQKDHLQNELDRLNFELEAQKELHQKDIQIMEEKLSKLELAVQYLHKEIKRVEKFQPEGADKTRLAPKETEIIVSVEEGPYLHQETYELWSEMGNCNIVEESSTMTLRRIPKRMSFLDSTVKDPDAEVEELGEDNGKSQEPEDVQTELSLHVPSEKEMEDRWKNSDISLSSNHPESLTVRSESILKSESMGNTSPRRSGITVSFLNLPEAEQKLQPQPSLSLDKKKDQPKAMSSLTSLMELLGRESAILASNLSTSSCFGEKCLSSSFLKIISVDPKGRFIRILNSSSDQDVDMSGYILQQWIGGFPVSIYRFPTNTVLPARHHITIQDARTNSIHKGHAGKKPRAQQFFQWGPECTTILSNAKGHNLSWYSALHRLTAAAQAYNDNVDLSVDKFPLSEEHEEQRKPLLQKDNPSAPRMPHKSTKGVQLKTKNQKLFPIGSSTSSIQGDHPQGRRKKAMMQSTESIQPMVYFSPRKVPSVSVTDKESSSLSSKEKECALSAKQLPSTKPVIRAFRKSLDTTIPMVSLIGQKSAQSKYDSKYMSYLPTTADMQLRRFWGSRCSN</sequence>
<keyword evidence="1" id="KW-0175">Coiled coil</keyword>
<dbReference type="GO" id="GO:0005638">
    <property type="term" value="C:lamin filament"/>
    <property type="evidence" value="ECO:0007669"/>
    <property type="project" value="TreeGrafter"/>
</dbReference>
<dbReference type="Gene3D" id="2.60.40.1260">
    <property type="entry name" value="Lamin Tail domain"/>
    <property type="match status" value="1"/>
</dbReference>
<dbReference type="PANTHER" id="PTHR19956">
    <property type="entry name" value="LAMIN TAIL DOMAIN-CONTAINING PROTEIN 2"/>
    <property type="match status" value="1"/>
</dbReference>
<dbReference type="PANTHER" id="PTHR19956:SF5">
    <property type="entry name" value="LAMIN TAIL DOMAIN-CONTAINING PROTEIN 2"/>
    <property type="match status" value="1"/>
</dbReference>
<evidence type="ECO:0000256" key="1">
    <source>
        <dbReference type="SAM" id="Coils"/>
    </source>
</evidence>
<feature type="compositionally biased region" description="Polar residues" evidence="2">
    <location>
        <begin position="320"/>
        <end position="354"/>
    </location>
</feature>
<dbReference type="PROSITE" id="PS51841">
    <property type="entry name" value="LTD"/>
    <property type="match status" value="1"/>
</dbReference>
<feature type="compositionally biased region" description="Basic and acidic residues" evidence="2">
    <location>
        <begin position="14"/>
        <end position="25"/>
    </location>
</feature>
<feature type="region of interest" description="Disordered" evidence="2">
    <location>
        <begin position="1"/>
        <end position="33"/>
    </location>
</feature>
<dbReference type="InterPro" id="IPR001322">
    <property type="entry name" value="Lamin_tail_dom"/>
</dbReference>
<dbReference type="SUPFAM" id="SSF74853">
    <property type="entry name" value="Lamin A/C globular tail domain"/>
    <property type="match status" value="1"/>
</dbReference>
<dbReference type="InterPro" id="IPR036415">
    <property type="entry name" value="Lamin_tail_dom_sf"/>
</dbReference>
<evidence type="ECO:0000256" key="2">
    <source>
        <dbReference type="SAM" id="MobiDB-lite"/>
    </source>
</evidence>
<feature type="coiled-coil region" evidence="1">
    <location>
        <begin position="134"/>
        <end position="203"/>
    </location>
</feature>
<name>A0A151NXE0_ALLMI</name>
<dbReference type="EMBL" id="AKHW03001628">
    <property type="protein sequence ID" value="KYO41547.1"/>
    <property type="molecule type" value="Genomic_DNA"/>
</dbReference>
<feature type="compositionally biased region" description="Basic and acidic residues" evidence="2">
    <location>
        <begin position="308"/>
        <end position="319"/>
    </location>
</feature>
<dbReference type="AlphaFoldDB" id="A0A151NXE0"/>
<dbReference type="STRING" id="8496.A0A151NXE0"/>